<feature type="transmembrane region" description="Helical" evidence="6">
    <location>
        <begin position="12"/>
        <end position="31"/>
    </location>
</feature>
<evidence type="ECO:0000313" key="9">
    <source>
        <dbReference type="Proteomes" id="UP000630805"/>
    </source>
</evidence>
<reference evidence="8 9" key="1">
    <citation type="submission" date="2020-06" db="EMBL/GenBank/DDBJ databases">
        <authorList>
            <person name="Cao W.R."/>
        </authorList>
    </citation>
    <scope>NUCLEOTIDE SEQUENCE [LARGE SCALE GENOMIC DNA]</scope>
    <source>
        <strain evidence="8 9">B1Z28</strain>
    </source>
</reference>
<accession>A0ABX2PWY8</accession>
<dbReference type="RefSeq" id="WP_176867191.1">
    <property type="nucleotide sequence ID" value="NZ_JABXWT010000019.1"/>
</dbReference>
<keyword evidence="2" id="KW-1003">Cell membrane</keyword>
<keyword evidence="5 6" id="KW-0472">Membrane</keyword>
<keyword evidence="4 6" id="KW-1133">Transmembrane helix</keyword>
<name>A0ABX2PWY8_9RHOB</name>
<evidence type="ECO:0000256" key="5">
    <source>
        <dbReference type="ARBA" id="ARBA00023136"/>
    </source>
</evidence>
<evidence type="ECO:0000256" key="6">
    <source>
        <dbReference type="SAM" id="Phobius"/>
    </source>
</evidence>
<dbReference type="Gene3D" id="3.40.720.10">
    <property type="entry name" value="Alkaline Phosphatase, subunit A"/>
    <property type="match status" value="1"/>
</dbReference>
<dbReference type="InterPro" id="IPR050448">
    <property type="entry name" value="OpgB/LTA_synthase_biosynth"/>
</dbReference>
<protein>
    <submittedName>
        <fullName evidence="8">LTA synthase family protein</fullName>
    </submittedName>
</protein>
<dbReference type="CDD" id="cd16015">
    <property type="entry name" value="LTA_synthase"/>
    <property type="match status" value="1"/>
</dbReference>
<dbReference type="InterPro" id="IPR000917">
    <property type="entry name" value="Sulfatase_N"/>
</dbReference>
<keyword evidence="9" id="KW-1185">Reference proteome</keyword>
<evidence type="ECO:0000256" key="2">
    <source>
        <dbReference type="ARBA" id="ARBA00022475"/>
    </source>
</evidence>
<dbReference type="Proteomes" id="UP000630805">
    <property type="component" value="Unassembled WGS sequence"/>
</dbReference>
<comment type="caution">
    <text evidence="8">The sequence shown here is derived from an EMBL/GenBank/DDBJ whole genome shotgun (WGS) entry which is preliminary data.</text>
</comment>
<keyword evidence="3 6" id="KW-0812">Transmembrane</keyword>
<organism evidence="8 9">
    <name type="scientific">Ruegeria haliotis</name>
    <dbReference type="NCBI Taxonomy" id="2747601"/>
    <lineage>
        <taxon>Bacteria</taxon>
        <taxon>Pseudomonadati</taxon>
        <taxon>Pseudomonadota</taxon>
        <taxon>Alphaproteobacteria</taxon>
        <taxon>Rhodobacterales</taxon>
        <taxon>Roseobacteraceae</taxon>
        <taxon>Ruegeria</taxon>
    </lineage>
</organism>
<feature type="domain" description="Sulfatase N-terminal" evidence="7">
    <location>
        <begin position="232"/>
        <end position="453"/>
    </location>
</feature>
<dbReference type="PANTHER" id="PTHR47371:SF3">
    <property type="entry name" value="PHOSPHOGLYCEROL TRANSFERASE I"/>
    <property type="match status" value="1"/>
</dbReference>
<dbReference type="EMBL" id="JABXWT010000019">
    <property type="protein sequence ID" value="NVO58145.1"/>
    <property type="molecule type" value="Genomic_DNA"/>
</dbReference>
<dbReference type="InterPro" id="IPR017850">
    <property type="entry name" value="Alkaline_phosphatase_core_sf"/>
</dbReference>
<feature type="transmembrane region" description="Helical" evidence="6">
    <location>
        <begin position="134"/>
        <end position="153"/>
    </location>
</feature>
<gene>
    <name evidence="8" type="ORF">HW561_20335</name>
</gene>
<evidence type="ECO:0000256" key="1">
    <source>
        <dbReference type="ARBA" id="ARBA00004651"/>
    </source>
</evidence>
<comment type="subcellular location">
    <subcellularLocation>
        <location evidence="1">Cell membrane</location>
        <topology evidence="1">Multi-pass membrane protein</topology>
    </subcellularLocation>
</comment>
<evidence type="ECO:0000259" key="7">
    <source>
        <dbReference type="Pfam" id="PF00884"/>
    </source>
</evidence>
<dbReference type="SUPFAM" id="SSF53649">
    <property type="entry name" value="Alkaline phosphatase-like"/>
    <property type="match status" value="1"/>
</dbReference>
<sequence>MKFDSGIDNRIKRFGSIFLAVFVIALCNRYLSLTAYARFAYGETYNAAAGFNPIAAFFNTKAEVLWLGVALDVLFCVTFALIFTFIRGPLLTLAIVILSLFYAANIEHVKANLTAIDLNLIGFATDPTFIKAQFTWDVAIYTVLFSAWALALLRIERIAILARSCAFAALALTAAAVAFAPNNFRITEPAWLQSHPLFPSLGHKSLTVSNRTFEETAFARADLPELGPDRLNVLLVYLEGLSNFSRTKAEMDVLNDLADRNIMFERFIGHQLITSNGLYTSLTGDLPRFIGSERKWNELSEGDGAKMAALPAVLSEAGYHTAFLQSANLTFMSKGEHLKDLGFEEARGDTSWSDGPGVHRNGWGIDDRSLFRNVVDYIDDLETAQPWFISVLTTGTHAPYNVPEEFLAEESSARFRSLKYVDAAIAELMQELENRNLLENTVVIFTADESRESSNLASLNNEVLLNWLPFVAIHPSQKQLSVSQVVTGKKTRNLVLELSTNSADPDLQPVIGDVEPILFGNVISGRIFWFDPKTQDFFACLNGPQLGCEHWSGVVDVTRPTKGARVEQAYFPGLQDVILEHEQ</sequence>
<evidence type="ECO:0000313" key="8">
    <source>
        <dbReference type="EMBL" id="NVO58145.1"/>
    </source>
</evidence>
<feature type="transmembrane region" description="Helical" evidence="6">
    <location>
        <begin position="64"/>
        <end position="83"/>
    </location>
</feature>
<dbReference type="PANTHER" id="PTHR47371">
    <property type="entry name" value="LIPOTEICHOIC ACID SYNTHASE"/>
    <property type="match status" value="1"/>
</dbReference>
<evidence type="ECO:0000256" key="3">
    <source>
        <dbReference type="ARBA" id="ARBA00022692"/>
    </source>
</evidence>
<evidence type="ECO:0000256" key="4">
    <source>
        <dbReference type="ARBA" id="ARBA00022989"/>
    </source>
</evidence>
<feature type="transmembrane region" description="Helical" evidence="6">
    <location>
        <begin position="160"/>
        <end position="180"/>
    </location>
</feature>
<proteinExistence type="predicted"/>
<dbReference type="Pfam" id="PF00884">
    <property type="entry name" value="Sulfatase"/>
    <property type="match status" value="1"/>
</dbReference>